<evidence type="ECO:0000313" key="10">
    <source>
        <dbReference type="EMBL" id="KAI5403847.1"/>
    </source>
</evidence>
<feature type="compositionally biased region" description="Low complexity" evidence="8">
    <location>
        <begin position="763"/>
        <end position="777"/>
    </location>
</feature>
<evidence type="ECO:0000256" key="8">
    <source>
        <dbReference type="SAM" id="MobiDB-lite"/>
    </source>
</evidence>
<dbReference type="EMBL" id="JAMSHJ010000005">
    <property type="protein sequence ID" value="KAI5403847.1"/>
    <property type="molecule type" value="Genomic_DNA"/>
</dbReference>
<keyword evidence="7" id="KW-0131">Cell cycle</keyword>
<evidence type="ECO:0000256" key="1">
    <source>
        <dbReference type="ARBA" id="ARBA00004123"/>
    </source>
</evidence>
<dbReference type="CDD" id="cd20404">
    <property type="entry name" value="Tudor_Agenet_AtEML-like"/>
    <property type="match status" value="1"/>
</dbReference>
<keyword evidence="5" id="KW-0234">DNA repair</keyword>
<protein>
    <recommendedName>
        <fullName evidence="9">Tudor domain-containing protein</fullName>
    </recommendedName>
</protein>
<feature type="compositionally biased region" description="Basic and acidic residues" evidence="8">
    <location>
        <begin position="365"/>
        <end position="401"/>
    </location>
</feature>
<feature type="region of interest" description="Disordered" evidence="8">
    <location>
        <begin position="268"/>
        <end position="666"/>
    </location>
</feature>
<feature type="domain" description="Tudor" evidence="9">
    <location>
        <begin position="667"/>
        <end position="726"/>
    </location>
</feature>
<organism evidence="10 11">
    <name type="scientific">Pisum sativum</name>
    <name type="common">Garden pea</name>
    <name type="synonym">Lathyrus oleraceus</name>
    <dbReference type="NCBI Taxonomy" id="3888"/>
    <lineage>
        <taxon>Eukaryota</taxon>
        <taxon>Viridiplantae</taxon>
        <taxon>Streptophyta</taxon>
        <taxon>Embryophyta</taxon>
        <taxon>Tracheophyta</taxon>
        <taxon>Spermatophyta</taxon>
        <taxon>Magnoliopsida</taxon>
        <taxon>eudicotyledons</taxon>
        <taxon>Gunneridae</taxon>
        <taxon>Pentapetalae</taxon>
        <taxon>rosids</taxon>
        <taxon>fabids</taxon>
        <taxon>Fabales</taxon>
        <taxon>Fabaceae</taxon>
        <taxon>Papilionoideae</taxon>
        <taxon>50 kb inversion clade</taxon>
        <taxon>NPAAA clade</taxon>
        <taxon>Hologalegina</taxon>
        <taxon>IRL clade</taxon>
        <taxon>Fabeae</taxon>
        <taxon>Lathyrus</taxon>
    </lineage>
</organism>
<feature type="compositionally biased region" description="Polar residues" evidence="8">
    <location>
        <begin position="569"/>
        <end position="580"/>
    </location>
</feature>
<dbReference type="GO" id="GO:0035825">
    <property type="term" value="P:homologous recombination"/>
    <property type="evidence" value="ECO:0007669"/>
    <property type="project" value="UniProtKB-ARBA"/>
</dbReference>
<evidence type="ECO:0000256" key="4">
    <source>
        <dbReference type="ARBA" id="ARBA00022776"/>
    </source>
</evidence>
<dbReference type="SUPFAM" id="SSF48371">
    <property type="entry name" value="ARM repeat"/>
    <property type="match status" value="1"/>
</dbReference>
<feature type="compositionally biased region" description="Polar residues" evidence="8">
    <location>
        <begin position="342"/>
        <end position="351"/>
    </location>
</feature>
<feature type="region of interest" description="Disordered" evidence="8">
    <location>
        <begin position="725"/>
        <end position="936"/>
    </location>
</feature>
<comment type="caution">
    <text evidence="10">The sequence shown here is derived from an EMBL/GenBank/DDBJ whole genome shotgun (WGS) entry which is preliminary data.</text>
</comment>
<keyword evidence="6" id="KW-0539">Nucleus</keyword>
<feature type="compositionally biased region" description="Basic and acidic residues" evidence="8">
    <location>
        <begin position="461"/>
        <end position="475"/>
    </location>
</feature>
<evidence type="ECO:0000313" key="11">
    <source>
        <dbReference type="Proteomes" id="UP001058974"/>
    </source>
</evidence>
<dbReference type="GO" id="GO:0005634">
    <property type="term" value="C:nucleus"/>
    <property type="evidence" value="ECO:0007669"/>
    <property type="project" value="UniProtKB-SubCell"/>
</dbReference>
<dbReference type="SUPFAM" id="SSF63748">
    <property type="entry name" value="Tudor/PWWP/MBT"/>
    <property type="match status" value="1"/>
</dbReference>
<feature type="compositionally biased region" description="Basic and acidic residues" evidence="8">
    <location>
        <begin position="634"/>
        <end position="645"/>
    </location>
</feature>
<reference evidence="10 11" key="1">
    <citation type="journal article" date="2022" name="Nat. Genet.">
        <title>Improved pea reference genome and pan-genome highlight genomic features and evolutionary characteristics.</title>
        <authorList>
            <person name="Yang T."/>
            <person name="Liu R."/>
            <person name="Luo Y."/>
            <person name="Hu S."/>
            <person name="Wang D."/>
            <person name="Wang C."/>
            <person name="Pandey M.K."/>
            <person name="Ge S."/>
            <person name="Xu Q."/>
            <person name="Li N."/>
            <person name="Li G."/>
            <person name="Huang Y."/>
            <person name="Saxena R.K."/>
            <person name="Ji Y."/>
            <person name="Li M."/>
            <person name="Yan X."/>
            <person name="He Y."/>
            <person name="Liu Y."/>
            <person name="Wang X."/>
            <person name="Xiang C."/>
            <person name="Varshney R.K."/>
            <person name="Ding H."/>
            <person name="Gao S."/>
            <person name="Zong X."/>
        </authorList>
    </citation>
    <scope>NUCLEOTIDE SEQUENCE [LARGE SCALE GENOMIC DNA]</scope>
    <source>
        <strain evidence="10 11">cv. Zhongwan 6</strain>
    </source>
</reference>
<feature type="compositionally biased region" description="Basic residues" evidence="8">
    <location>
        <begin position="497"/>
        <end position="507"/>
    </location>
</feature>
<feature type="compositionally biased region" description="Basic and acidic residues" evidence="8">
    <location>
        <begin position="533"/>
        <end position="544"/>
    </location>
</feature>
<evidence type="ECO:0000256" key="3">
    <source>
        <dbReference type="ARBA" id="ARBA00022763"/>
    </source>
</evidence>
<dbReference type="InterPro" id="IPR016024">
    <property type="entry name" value="ARM-type_fold"/>
</dbReference>
<dbReference type="SMART" id="SM00333">
    <property type="entry name" value="TUDOR"/>
    <property type="match status" value="1"/>
</dbReference>
<feature type="compositionally biased region" description="Polar residues" evidence="8">
    <location>
        <begin position="811"/>
        <end position="832"/>
    </location>
</feature>
<name>A0A9D4WLQ0_PEA</name>
<evidence type="ECO:0000256" key="7">
    <source>
        <dbReference type="ARBA" id="ARBA00023306"/>
    </source>
</evidence>
<dbReference type="GO" id="GO:0051301">
    <property type="term" value="P:cell division"/>
    <property type="evidence" value="ECO:0007669"/>
    <property type="project" value="UniProtKB-KW"/>
</dbReference>
<evidence type="ECO:0000256" key="6">
    <source>
        <dbReference type="ARBA" id="ARBA00023242"/>
    </source>
</evidence>
<keyword evidence="11" id="KW-1185">Reference proteome</keyword>
<dbReference type="AlphaFoldDB" id="A0A9D4WLQ0"/>
<feature type="compositionally biased region" description="Polar residues" evidence="8">
    <location>
        <begin position="854"/>
        <end position="866"/>
    </location>
</feature>
<proteinExistence type="predicted"/>
<dbReference type="InterPro" id="IPR002999">
    <property type="entry name" value="Tudor"/>
</dbReference>
<dbReference type="Gramene" id="Psat05G0112100-T1">
    <property type="protein sequence ID" value="KAI5403847.1"/>
    <property type="gene ID" value="KIW84_051121"/>
</dbReference>
<feature type="compositionally biased region" description="Basic and acidic residues" evidence="8">
    <location>
        <begin position="615"/>
        <end position="625"/>
    </location>
</feature>
<dbReference type="GO" id="GO:0000785">
    <property type="term" value="C:chromatin"/>
    <property type="evidence" value="ECO:0007669"/>
    <property type="project" value="TreeGrafter"/>
</dbReference>
<feature type="compositionally biased region" description="Basic and acidic residues" evidence="8">
    <location>
        <begin position="322"/>
        <end position="341"/>
    </location>
</feature>
<gene>
    <name evidence="10" type="ORF">KIW84_051121</name>
</gene>
<feature type="compositionally biased region" description="Basic and acidic residues" evidence="8">
    <location>
        <begin position="920"/>
        <end position="929"/>
    </location>
</feature>
<comment type="subcellular location">
    <subcellularLocation>
        <location evidence="1">Nucleus</location>
    </subcellularLocation>
</comment>
<dbReference type="GO" id="GO:0007064">
    <property type="term" value="P:mitotic sister chromatid cohesion"/>
    <property type="evidence" value="ECO:0007669"/>
    <property type="project" value="InterPro"/>
</dbReference>
<dbReference type="Proteomes" id="UP001058974">
    <property type="component" value="Chromosome 5"/>
</dbReference>
<dbReference type="InterPro" id="IPR039776">
    <property type="entry name" value="Pds5"/>
</dbReference>
<dbReference type="PANTHER" id="PTHR12663:SF3">
    <property type="entry name" value="SISTER CHROMATID COHESION PROTEIN PDS5 HOMOLOG C"/>
    <property type="match status" value="1"/>
</dbReference>
<feature type="compositionally biased region" description="Basic and acidic residues" evidence="8">
    <location>
        <begin position="582"/>
        <end position="606"/>
    </location>
</feature>
<dbReference type="Pfam" id="PF20168">
    <property type="entry name" value="PDS5"/>
    <property type="match status" value="1"/>
</dbReference>
<sequence>MAFEYRELQNHLFDVGNRLADPPASVDQLISLLSRADSCLARVEQSPKHSMRVALNPTLNALVEHRLLRHPDTDVQVALASCITEITRITAPDAPYDDDQMKEIFQLVVSSFEKLHDISSRSYVKRRAILETVAKVRSCVVMLDLECDGLILEMFQHFLKAIREHHPENVFSSMETIMTLVLEESEEISFDLLSPLLDSIKKDNEEVSPIARKLGERVLENCATKIKPYLVQAVRILGISVDDYSKVLASICQDTCDSLEKNGVCVTSEHKEEDSKSAEPPLEESSPEDESKSAELPLEESSPEDETKSAELPLEESSPVVVKEEPEEAAHSPQDNREGNRSSKSVTNNGVASAGEDATLGDFKSITKKEDTDCYDHSKEELNDLGDGKVDKNEQKPEQSTKKSRRKSSYSTKSAKLSQCQVVANEKKAEKMLDSESYSKEARNDESEVVASPSRSDSLPDENHSEKLGKAKTKESPANVEVVSKKVSEGASVSKAKSVKRSVKKTLGRNSGVKKTAGTDSDKTQTGAVSSADVKKHSAKKLNDNEGGGGGSSSRQLVDEKKMGWGEANSETGAAKSSSVGVDKEMVSSPRSDTKSSENEKLEETTKTSAKRKHTLEDEKLEETPKTSAKRKPPALEDEKLEETPKTSAKRKPASGKKNGSGIKEYGENLVGVRVEVWWPKDREFYKGVIERFDPIKKKHKVVYDDGEVEVLNLARQKWNAIEADSVADGEGGDHASLEASLEMPTKKKGKISFGEPTKHGKLSSSGGASGSSKSKGVLMSGQKSKDGNKSKESNTSSDSEDEVSRKFKDNTPTSAALKITSKSKNIGSSKTSKPKDDDTITPKPSVKSKQETLKSGATNQKTPKTAASEGKPPNSGGKSTVDRGGKKSGSLKKKVMEDDDSDDSAREEEYTKGKTSGSSKEEGSEVKRGNKRQRK</sequence>
<feature type="compositionally biased region" description="Basic and acidic residues" evidence="8">
    <location>
        <begin position="425"/>
        <end position="446"/>
    </location>
</feature>
<feature type="compositionally biased region" description="Basic and acidic residues" evidence="8">
    <location>
        <begin position="904"/>
        <end position="913"/>
    </location>
</feature>
<accession>A0A9D4WLQ0</accession>
<keyword evidence="3" id="KW-0227">DNA damage</keyword>
<keyword evidence="2" id="KW-0132">Cell division</keyword>
<dbReference type="Gene3D" id="2.30.30.140">
    <property type="match status" value="1"/>
</dbReference>
<feature type="compositionally biased region" description="Basic and acidic residues" evidence="8">
    <location>
        <begin position="268"/>
        <end position="277"/>
    </location>
</feature>
<evidence type="ECO:0000256" key="5">
    <source>
        <dbReference type="ARBA" id="ARBA00023204"/>
    </source>
</evidence>
<dbReference type="GO" id="GO:0006281">
    <property type="term" value="P:DNA repair"/>
    <property type="evidence" value="ECO:0007669"/>
    <property type="project" value="UniProtKB-KW"/>
</dbReference>
<keyword evidence="4" id="KW-0498">Mitosis</keyword>
<evidence type="ECO:0000256" key="2">
    <source>
        <dbReference type="ARBA" id="ARBA00022618"/>
    </source>
</evidence>
<evidence type="ECO:0000259" key="9">
    <source>
        <dbReference type="SMART" id="SM00333"/>
    </source>
</evidence>
<dbReference type="PANTHER" id="PTHR12663">
    <property type="entry name" value="ANDROGEN INDUCED INHIBITOR OF PROLIFERATION AS3 / PDS5-RELATED"/>
    <property type="match status" value="1"/>
</dbReference>
<feature type="compositionally biased region" description="Basic and acidic residues" evidence="8">
    <location>
        <begin position="784"/>
        <end position="793"/>
    </location>
</feature>